<accession>A0A6A5WN37</accession>
<keyword evidence="3" id="KW-0698">rRNA processing</keyword>
<keyword evidence="7" id="KW-1185">Reference proteome</keyword>
<name>A0A6A5WN37_9PLEO</name>
<evidence type="ECO:0000256" key="3">
    <source>
        <dbReference type="ARBA" id="ARBA00022552"/>
    </source>
</evidence>
<organism evidence="6 7">
    <name type="scientific">Amniculicola lignicola CBS 123094</name>
    <dbReference type="NCBI Taxonomy" id="1392246"/>
    <lineage>
        <taxon>Eukaryota</taxon>
        <taxon>Fungi</taxon>
        <taxon>Dikarya</taxon>
        <taxon>Ascomycota</taxon>
        <taxon>Pezizomycotina</taxon>
        <taxon>Dothideomycetes</taxon>
        <taxon>Pleosporomycetidae</taxon>
        <taxon>Pleosporales</taxon>
        <taxon>Amniculicolaceae</taxon>
        <taxon>Amniculicola</taxon>
    </lineage>
</organism>
<dbReference type="Pfam" id="PF05997">
    <property type="entry name" value="Nop52"/>
    <property type="match status" value="1"/>
</dbReference>
<dbReference type="PANTHER" id="PTHR13026:SF0">
    <property type="entry name" value="RIBOSOMAL RNA PROCESSING 1B"/>
    <property type="match status" value="1"/>
</dbReference>
<evidence type="ECO:0000256" key="1">
    <source>
        <dbReference type="ARBA" id="ARBA00004123"/>
    </source>
</evidence>
<feature type="compositionally biased region" description="Acidic residues" evidence="5">
    <location>
        <begin position="226"/>
        <end position="238"/>
    </location>
</feature>
<dbReference type="GO" id="GO:0030688">
    <property type="term" value="C:preribosome, small subunit precursor"/>
    <property type="evidence" value="ECO:0007669"/>
    <property type="project" value="InterPro"/>
</dbReference>
<evidence type="ECO:0000256" key="4">
    <source>
        <dbReference type="ARBA" id="ARBA00023242"/>
    </source>
</evidence>
<dbReference type="EMBL" id="ML977575">
    <property type="protein sequence ID" value="KAF2002937.1"/>
    <property type="molecule type" value="Genomic_DNA"/>
</dbReference>
<evidence type="ECO:0000256" key="2">
    <source>
        <dbReference type="ARBA" id="ARBA00006374"/>
    </source>
</evidence>
<keyword evidence="4" id="KW-0539">Nucleus</keyword>
<comment type="subcellular location">
    <subcellularLocation>
        <location evidence="1">Nucleus</location>
    </subcellularLocation>
</comment>
<proteinExistence type="inferred from homology"/>
<dbReference type="GO" id="GO:0005634">
    <property type="term" value="C:nucleus"/>
    <property type="evidence" value="ECO:0007669"/>
    <property type="project" value="UniProtKB-SubCell"/>
</dbReference>
<reference evidence="6" key="1">
    <citation type="journal article" date="2020" name="Stud. Mycol.">
        <title>101 Dothideomycetes genomes: a test case for predicting lifestyles and emergence of pathogens.</title>
        <authorList>
            <person name="Haridas S."/>
            <person name="Albert R."/>
            <person name="Binder M."/>
            <person name="Bloem J."/>
            <person name="Labutti K."/>
            <person name="Salamov A."/>
            <person name="Andreopoulos B."/>
            <person name="Baker S."/>
            <person name="Barry K."/>
            <person name="Bills G."/>
            <person name="Bluhm B."/>
            <person name="Cannon C."/>
            <person name="Castanera R."/>
            <person name="Culley D."/>
            <person name="Daum C."/>
            <person name="Ezra D."/>
            <person name="Gonzalez J."/>
            <person name="Henrissat B."/>
            <person name="Kuo A."/>
            <person name="Liang C."/>
            <person name="Lipzen A."/>
            <person name="Lutzoni F."/>
            <person name="Magnuson J."/>
            <person name="Mondo S."/>
            <person name="Nolan M."/>
            <person name="Ohm R."/>
            <person name="Pangilinan J."/>
            <person name="Park H.-J."/>
            <person name="Ramirez L."/>
            <person name="Alfaro M."/>
            <person name="Sun H."/>
            <person name="Tritt A."/>
            <person name="Yoshinaga Y."/>
            <person name="Zwiers L.-H."/>
            <person name="Turgeon B."/>
            <person name="Goodwin S."/>
            <person name="Spatafora J."/>
            <person name="Crous P."/>
            <person name="Grigoriev I."/>
        </authorList>
    </citation>
    <scope>NUCLEOTIDE SEQUENCE</scope>
    <source>
        <strain evidence="6">CBS 123094</strain>
    </source>
</reference>
<sequence>MASDAQNSPFIKHLASSDKDTRDQALDALRTFLSGRNEIAEIDLLKLWKGLFYCLWMQDKPILQQRLSRDFAGLVEVLKTDVVMPFLSCFWKTMAREWNGIEALRRDKYLFLVRQYLNTTFRYLSRNSWRNTAAVAEYTSILAETPLSSTNTRIPAGLTYHVLDCYVDELEKVAGEEMDNEVLARLLEPVEQLRTESKTKAVRNAAKECLDDDRLKVWRGEKVGGEEDVEMGDGEGDEWGGIQD</sequence>
<dbReference type="PANTHER" id="PTHR13026">
    <property type="entry name" value="NNP-1 PROTEIN NOVEL NUCLEAR PROTEIN 1 NOP52"/>
    <property type="match status" value="1"/>
</dbReference>
<dbReference type="AlphaFoldDB" id="A0A6A5WN37"/>
<dbReference type="GO" id="GO:0006364">
    <property type="term" value="P:rRNA processing"/>
    <property type="evidence" value="ECO:0007669"/>
    <property type="project" value="UniProtKB-KW"/>
</dbReference>
<protein>
    <recommendedName>
        <fullName evidence="8">Nucleolar protein NOP52 variant</fullName>
    </recommendedName>
</protein>
<comment type="similarity">
    <text evidence="2">Belongs to the RRP1 family.</text>
</comment>
<evidence type="ECO:0008006" key="8">
    <source>
        <dbReference type="Google" id="ProtNLM"/>
    </source>
</evidence>
<dbReference type="InterPro" id="IPR010301">
    <property type="entry name" value="RRP1"/>
</dbReference>
<dbReference type="SUPFAM" id="SSF48371">
    <property type="entry name" value="ARM repeat"/>
    <property type="match status" value="1"/>
</dbReference>
<evidence type="ECO:0000256" key="5">
    <source>
        <dbReference type="SAM" id="MobiDB-lite"/>
    </source>
</evidence>
<gene>
    <name evidence="6" type="ORF">P154DRAFT_520690</name>
</gene>
<evidence type="ECO:0000313" key="6">
    <source>
        <dbReference type="EMBL" id="KAF2002937.1"/>
    </source>
</evidence>
<dbReference type="OrthoDB" id="2019504at2759"/>
<evidence type="ECO:0000313" key="7">
    <source>
        <dbReference type="Proteomes" id="UP000799779"/>
    </source>
</evidence>
<feature type="region of interest" description="Disordered" evidence="5">
    <location>
        <begin position="221"/>
        <end position="244"/>
    </location>
</feature>
<dbReference type="Proteomes" id="UP000799779">
    <property type="component" value="Unassembled WGS sequence"/>
</dbReference>
<dbReference type="InterPro" id="IPR016024">
    <property type="entry name" value="ARM-type_fold"/>
</dbReference>